<reference evidence="3 4" key="1">
    <citation type="submission" date="2017-09" db="EMBL/GenBank/DDBJ databases">
        <title>Whole genomes of Flavobacteriaceae.</title>
        <authorList>
            <person name="Stine C."/>
            <person name="Li C."/>
            <person name="Tadesse D."/>
        </authorList>
    </citation>
    <scope>NUCLEOTIDE SEQUENCE [LARGE SCALE GENOMIC DNA]</scope>
    <source>
        <strain evidence="3 4">ATCC 35036</strain>
    </source>
</reference>
<sequence length="503" mass="55494">MSKIEQFTAIINEGYATKGDHIVLGAALLDGEALGDAVVKIPLKTLNRHGLIAGATGTGKTKTIQVLSEQLSGYGIPVLMMDIKGDFSGIAKEGEVKSFITERHDKINIPFEPKSFPVELLTLSEQEGVRLRATVSEFGPVLFSRILDLNETQSGVISVIFKFCDDQKMPLLDLKDIKKMINYITEEGKEAIEESYGKISTATTGTILRKIIELEQQGGDIFFGETSFDVQDLMRFDQNGKGYVNIMRLTDIQDKPKLFSTFMLSLLAEIYHVMPERGDADQPELVIFIDEAHLIFKEASKALLEQIETIVKLIRSKGVGIYFITQNPMDVPSGILAQLGLKIQHALRAFTANDRQAIKQTADNYPSSDFYQTDEVLTSLGIGEAFVTALSEKGIPTPLAATMLRAPESRMDILTDDEIKAINDQSKLVRKYEATIDRESAFEMLTQKITEAQEAATEEAADTPERDSEPSTASVVGKSVLKVVTSATFIRGAFGVLMKLFKK</sequence>
<dbReference type="RefSeq" id="WP_097554883.1">
    <property type="nucleotide sequence ID" value="NZ_PCMW01000117.1"/>
</dbReference>
<dbReference type="OrthoDB" id="9758751at2"/>
<dbReference type="InterPro" id="IPR027417">
    <property type="entry name" value="P-loop_NTPase"/>
</dbReference>
<name>A0A2H3KJ52_9FLAO</name>
<dbReference type="Proteomes" id="UP000220828">
    <property type="component" value="Unassembled WGS sequence"/>
</dbReference>
<comment type="caution">
    <text evidence="3">The sequence shown here is derived from an EMBL/GenBank/DDBJ whole genome shotgun (WGS) entry which is preliminary data.</text>
</comment>
<dbReference type="SUPFAM" id="SSF52540">
    <property type="entry name" value="P-loop containing nucleoside triphosphate hydrolases"/>
    <property type="match status" value="1"/>
</dbReference>
<evidence type="ECO:0000256" key="1">
    <source>
        <dbReference type="SAM" id="MobiDB-lite"/>
    </source>
</evidence>
<feature type="domain" description="Helicase HerA-like C-terminal" evidence="2">
    <location>
        <begin position="36"/>
        <end position="468"/>
    </location>
</feature>
<evidence type="ECO:0000259" key="2">
    <source>
        <dbReference type="Pfam" id="PF05872"/>
    </source>
</evidence>
<dbReference type="Pfam" id="PF05872">
    <property type="entry name" value="HerA_C"/>
    <property type="match status" value="1"/>
</dbReference>
<evidence type="ECO:0000313" key="3">
    <source>
        <dbReference type="EMBL" id="PDS22076.1"/>
    </source>
</evidence>
<dbReference type="EMBL" id="PCMW01000117">
    <property type="protein sequence ID" value="PDS22076.1"/>
    <property type="molecule type" value="Genomic_DNA"/>
</dbReference>
<organism evidence="3 4">
    <name type="scientific">Flavobacterium branchiophilum</name>
    <dbReference type="NCBI Taxonomy" id="55197"/>
    <lineage>
        <taxon>Bacteria</taxon>
        <taxon>Pseudomonadati</taxon>
        <taxon>Bacteroidota</taxon>
        <taxon>Flavobacteriia</taxon>
        <taxon>Flavobacteriales</taxon>
        <taxon>Flavobacteriaceae</taxon>
        <taxon>Flavobacterium</taxon>
    </lineage>
</organism>
<feature type="region of interest" description="Disordered" evidence="1">
    <location>
        <begin position="453"/>
        <end position="473"/>
    </location>
</feature>
<dbReference type="PANTHER" id="PTHR30121">
    <property type="entry name" value="UNCHARACTERIZED PROTEIN YJGR-RELATED"/>
    <property type="match status" value="1"/>
</dbReference>
<gene>
    <name evidence="3" type="ORF">B0A77_14355</name>
</gene>
<proteinExistence type="predicted"/>
<accession>A0A2H3KJ52</accession>
<dbReference type="AlphaFoldDB" id="A0A2H3KJ52"/>
<evidence type="ECO:0000313" key="4">
    <source>
        <dbReference type="Proteomes" id="UP000220828"/>
    </source>
</evidence>
<dbReference type="InterPro" id="IPR051162">
    <property type="entry name" value="T4SS_component"/>
</dbReference>
<dbReference type="PANTHER" id="PTHR30121:SF6">
    <property type="entry name" value="SLR6007 PROTEIN"/>
    <property type="match status" value="1"/>
</dbReference>
<dbReference type="InterPro" id="IPR033186">
    <property type="entry name" value="HerA_C"/>
</dbReference>
<dbReference type="Gene3D" id="3.40.50.300">
    <property type="entry name" value="P-loop containing nucleotide triphosphate hydrolases"/>
    <property type="match status" value="2"/>
</dbReference>
<protein>
    <submittedName>
        <fullName evidence="3">ATPase</fullName>
    </submittedName>
</protein>